<protein>
    <submittedName>
        <fullName evidence="1">Uncharacterized protein</fullName>
    </submittedName>
</protein>
<sequence length="97" mass="11609">MIICKTWFCYKKMKCKILMFILKEPYTHRMEIQYERFWCKNSKMLEKGLLNVSILLILFNERIFLPQACEGLIPTVGGRCVSFWRSQKALIFIPILI</sequence>
<dbReference type="Proteomes" id="UP000220841">
    <property type="component" value="Unassembled WGS sequence"/>
</dbReference>
<comment type="caution">
    <text evidence="1">The sequence shown here is derived from an EMBL/GenBank/DDBJ whole genome shotgun (WGS) entry which is preliminary data.</text>
</comment>
<dbReference type="AlphaFoldDB" id="A0A2A8HHW5"/>
<gene>
    <name evidence="1" type="ORF">CN585_07900</name>
</gene>
<accession>A0A2A8HHW5</accession>
<dbReference type="EMBL" id="NUBY01000027">
    <property type="protein sequence ID" value="PEQ08700.1"/>
    <property type="molecule type" value="Genomic_DNA"/>
</dbReference>
<evidence type="ECO:0000313" key="1">
    <source>
        <dbReference type="EMBL" id="PEQ08700.1"/>
    </source>
</evidence>
<evidence type="ECO:0000313" key="2">
    <source>
        <dbReference type="Proteomes" id="UP000220841"/>
    </source>
</evidence>
<name>A0A2A8HHW5_9BACI</name>
<reference evidence="1 2" key="1">
    <citation type="submission" date="2017-09" db="EMBL/GenBank/DDBJ databases">
        <title>Large-scale bioinformatics analysis of Bacillus genomes uncovers conserved roles of natural products in bacterial physiology.</title>
        <authorList>
            <consortium name="Agbiome Team Llc"/>
            <person name="Bleich R.M."/>
            <person name="Grubbs K.J."/>
            <person name="Santa Maria K.C."/>
            <person name="Allen S.E."/>
            <person name="Farag S."/>
            <person name="Shank E.A."/>
            <person name="Bowers A."/>
        </authorList>
    </citation>
    <scope>NUCLEOTIDE SEQUENCE [LARGE SCALE GENOMIC DNA]</scope>
    <source>
        <strain evidence="1 2">AFS021349</strain>
    </source>
</reference>
<organism evidence="1 2">
    <name type="scientific">Bacillus toyonensis</name>
    <dbReference type="NCBI Taxonomy" id="155322"/>
    <lineage>
        <taxon>Bacteria</taxon>
        <taxon>Bacillati</taxon>
        <taxon>Bacillota</taxon>
        <taxon>Bacilli</taxon>
        <taxon>Bacillales</taxon>
        <taxon>Bacillaceae</taxon>
        <taxon>Bacillus</taxon>
        <taxon>Bacillus cereus group</taxon>
    </lineage>
</organism>
<proteinExistence type="predicted"/>